<dbReference type="PROSITE" id="PS51664">
    <property type="entry name" value="YCAO"/>
    <property type="match status" value="1"/>
</dbReference>
<dbReference type="EMBL" id="DMAI01000368">
    <property type="protein sequence ID" value="HAE50204.1"/>
    <property type="molecule type" value="Genomic_DNA"/>
</dbReference>
<evidence type="ECO:0000313" key="3">
    <source>
        <dbReference type="Proteomes" id="UP000257706"/>
    </source>
</evidence>
<dbReference type="InterPro" id="IPR027624">
    <property type="entry name" value="TOMM_cyclo_SagD"/>
</dbReference>
<dbReference type="PANTHER" id="PTHR37809">
    <property type="entry name" value="RIBOSOMAL PROTEIN S12 METHYLTHIOTRANSFERASE ACCESSORY FACTOR YCAO"/>
    <property type="match status" value="1"/>
</dbReference>
<dbReference type="Gene3D" id="3.30.1330.230">
    <property type="match status" value="1"/>
</dbReference>
<name>A0A3B9IQR2_9PROT</name>
<organism evidence="2 3">
    <name type="scientific">Tistrella mobilis</name>
    <dbReference type="NCBI Taxonomy" id="171437"/>
    <lineage>
        <taxon>Bacteria</taxon>
        <taxon>Pseudomonadati</taxon>
        <taxon>Pseudomonadota</taxon>
        <taxon>Alphaproteobacteria</taxon>
        <taxon>Geminicoccales</taxon>
        <taxon>Geminicoccaceae</taxon>
        <taxon>Tistrella</taxon>
    </lineage>
</organism>
<reference evidence="2 3" key="1">
    <citation type="journal article" date="2018" name="Nat. Biotechnol.">
        <title>A standardized bacterial taxonomy based on genome phylogeny substantially revises the tree of life.</title>
        <authorList>
            <person name="Parks D.H."/>
            <person name="Chuvochina M."/>
            <person name="Waite D.W."/>
            <person name="Rinke C."/>
            <person name="Skarshewski A."/>
            <person name="Chaumeil P.A."/>
            <person name="Hugenholtz P."/>
        </authorList>
    </citation>
    <scope>NUCLEOTIDE SEQUENCE [LARGE SCALE GENOMIC DNA]</scope>
    <source>
        <strain evidence="2">UBA8739</strain>
    </source>
</reference>
<dbReference type="NCBIfam" id="TIGR03604">
    <property type="entry name" value="TOMM_cyclo_SagD"/>
    <property type="match status" value="1"/>
</dbReference>
<sequence>MEAMPLRRGIRTRRPLGALPDIVPLLYDPKVGILGEIREHDREAGSPEYFRYVTTAGDTTAFSGHQNFSIGGGGSTSRGIALAKAIGEAIERYAAAVYDRRDYPMVPYDAAPFDCVAPQDFALFDAAQFDDPDFTYQPFNGRSDVRWMPAKSLVSGRIRHVPACFVHLPYLFPRNGDEWPLAQSISTGLACHGSFAQAALGGICEVVERDCFSITWQAMVSRERIRPESLAPAHRDAIRRFVAVGYDVHMMNISHDNRIPTIMTVLRGRRAGNAPLAVAAATDLSPLVAATKSLEELAHTERYVRQLMGELGRIEIEPGHRNVYSQVSHVNFWISPERARHADFLHASPREIDLADLPDRTTGDPAGDLDAVVTAIAGTGHDVLIADLATPDVAALGFHVVRALVPGYHPLYMGYRLRALGGRRLWTVPQALGHPGIDRSTGDNPMPHPFP</sequence>
<dbReference type="PANTHER" id="PTHR37809:SF1">
    <property type="entry name" value="RIBOSOMAL PROTEIN S12 METHYLTHIOTRANSFERASE ACCESSORY FACTOR YCAO"/>
    <property type="match status" value="1"/>
</dbReference>
<dbReference type="Gene3D" id="3.30.160.660">
    <property type="match status" value="1"/>
</dbReference>
<evidence type="ECO:0000313" key="2">
    <source>
        <dbReference type="EMBL" id="HAE50204.1"/>
    </source>
</evidence>
<dbReference type="Proteomes" id="UP000257706">
    <property type="component" value="Unassembled WGS sequence"/>
</dbReference>
<accession>A0A3B9IQR2</accession>
<comment type="caution">
    <text evidence="2">The sequence shown here is derived from an EMBL/GenBank/DDBJ whole genome shotgun (WGS) entry which is preliminary data.</text>
</comment>
<protein>
    <recommendedName>
        <fullName evidence="1">YcaO domain-containing protein</fullName>
    </recommendedName>
</protein>
<dbReference type="Gene3D" id="3.30.40.250">
    <property type="match status" value="1"/>
</dbReference>
<gene>
    <name evidence="2" type="ORF">DCK97_22590</name>
</gene>
<feature type="domain" description="YcaO" evidence="1">
    <location>
        <begin position="72"/>
        <end position="451"/>
    </location>
</feature>
<dbReference type="InterPro" id="IPR003776">
    <property type="entry name" value="YcaO-like_dom"/>
</dbReference>
<evidence type="ECO:0000259" key="1">
    <source>
        <dbReference type="PROSITE" id="PS51664"/>
    </source>
</evidence>
<dbReference type="Pfam" id="PF02624">
    <property type="entry name" value="YcaO"/>
    <property type="match status" value="1"/>
</dbReference>
<dbReference type="AlphaFoldDB" id="A0A3B9IQR2"/>
<proteinExistence type="predicted"/>